<proteinExistence type="predicted"/>
<dbReference type="InterPro" id="IPR000182">
    <property type="entry name" value="GNAT_dom"/>
</dbReference>
<name>A0A919MVE6_9ACTN</name>
<sequence length="420" mass="46103">MSEPYAATERTTATRMRDRMGYERDTAHAILDEGYDCSVAFVVDGEPRVLPTLHVRVGDTLYLHGSSGARLGLAARGDGVRVCVSVTLLDGLVYGRSQFHHSANYRSVVAHGVARQVVDPAEKLTAMTALVDRVGAGRAADSRPPTRQELAQTSVLALALDEVSARTRSGGVRDDERDLDLPHWAGVLPLRRVADAPVTDEGVTGAPPGYLPGREPQWVTPVTLTGRHVRLEPITPGHVDGLFEALADDEVWEYLPSVRPQTRDEMAVHVTSALEQTWLGERAAWAQVEPATGRVIGMTSYHDIDPVRRSLGIGHTVVGRPWWRSGVNTEAKLMLLEHAFEVLGAETVFWYTDIRNWRSQQAIARLGASRDGLIRRHRLRPDGSWRDSVLYAMTADEWPAAAERLRERLAAGGSAALAKT</sequence>
<dbReference type="Gene3D" id="3.40.630.30">
    <property type="match status" value="1"/>
</dbReference>
<dbReference type="PROSITE" id="PS51186">
    <property type="entry name" value="GNAT"/>
    <property type="match status" value="1"/>
</dbReference>
<reference evidence="2" key="1">
    <citation type="submission" date="2021-01" db="EMBL/GenBank/DDBJ databases">
        <title>Whole genome shotgun sequence of Actinoplanes rishiriensis NBRC 108556.</title>
        <authorList>
            <person name="Komaki H."/>
            <person name="Tamura T."/>
        </authorList>
    </citation>
    <scope>NUCLEOTIDE SEQUENCE</scope>
    <source>
        <strain evidence="2">NBRC 108556</strain>
    </source>
</reference>
<evidence type="ECO:0000313" key="2">
    <source>
        <dbReference type="EMBL" id="GIE93530.1"/>
    </source>
</evidence>
<dbReference type="GO" id="GO:0016747">
    <property type="term" value="F:acyltransferase activity, transferring groups other than amino-acyl groups"/>
    <property type="evidence" value="ECO:0007669"/>
    <property type="project" value="InterPro"/>
</dbReference>
<dbReference type="InterPro" id="IPR024747">
    <property type="entry name" value="Pyridox_Oxase-rel"/>
</dbReference>
<evidence type="ECO:0000259" key="1">
    <source>
        <dbReference type="PROSITE" id="PS51186"/>
    </source>
</evidence>
<dbReference type="Pfam" id="PF13302">
    <property type="entry name" value="Acetyltransf_3"/>
    <property type="match status" value="1"/>
</dbReference>
<feature type="domain" description="N-acetyltransferase" evidence="1">
    <location>
        <begin position="229"/>
        <end position="396"/>
    </location>
</feature>
<dbReference type="InterPro" id="IPR016181">
    <property type="entry name" value="Acyl_CoA_acyltransferase"/>
</dbReference>
<dbReference type="PANTHER" id="PTHR43610:SF1">
    <property type="entry name" value="N-ACETYLTRANSFERASE DOMAIN-CONTAINING PROTEIN"/>
    <property type="match status" value="1"/>
</dbReference>
<dbReference type="AlphaFoldDB" id="A0A919MVE6"/>
<comment type="caution">
    <text evidence="2">The sequence shown here is derived from an EMBL/GenBank/DDBJ whole genome shotgun (WGS) entry which is preliminary data.</text>
</comment>
<dbReference type="Gene3D" id="2.30.110.10">
    <property type="entry name" value="Electron Transport, Fmn-binding Protein, Chain A"/>
    <property type="match status" value="1"/>
</dbReference>
<dbReference type="SUPFAM" id="SSF50475">
    <property type="entry name" value="FMN-binding split barrel"/>
    <property type="match status" value="1"/>
</dbReference>
<dbReference type="Pfam" id="PF12900">
    <property type="entry name" value="Pyridox_ox_2"/>
    <property type="match status" value="1"/>
</dbReference>
<dbReference type="EMBL" id="BOMV01000007">
    <property type="protein sequence ID" value="GIE93530.1"/>
    <property type="molecule type" value="Genomic_DNA"/>
</dbReference>
<organism evidence="2 3">
    <name type="scientific">Paractinoplanes rishiriensis</name>
    <dbReference type="NCBI Taxonomy" id="1050105"/>
    <lineage>
        <taxon>Bacteria</taxon>
        <taxon>Bacillati</taxon>
        <taxon>Actinomycetota</taxon>
        <taxon>Actinomycetes</taxon>
        <taxon>Micromonosporales</taxon>
        <taxon>Micromonosporaceae</taxon>
        <taxon>Paractinoplanes</taxon>
    </lineage>
</organism>
<dbReference type="RefSeq" id="WP_203779755.1">
    <property type="nucleotide sequence ID" value="NZ_BOMV01000007.1"/>
</dbReference>
<protein>
    <recommendedName>
        <fullName evidence="1">N-acetyltransferase domain-containing protein</fullName>
    </recommendedName>
</protein>
<keyword evidence="3" id="KW-1185">Reference proteome</keyword>
<dbReference type="Proteomes" id="UP000636960">
    <property type="component" value="Unassembled WGS sequence"/>
</dbReference>
<accession>A0A919MVE6</accession>
<dbReference type="InterPro" id="IPR012349">
    <property type="entry name" value="Split_barrel_FMN-bd"/>
</dbReference>
<dbReference type="SUPFAM" id="SSF55729">
    <property type="entry name" value="Acyl-CoA N-acyltransferases (Nat)"/>
    <property type="match status" value="1"/>
</dbReference>
<gene>
    <name evidence="2" type="ORF">Ari01nite_09950</name>
</gene>
<dbReference type="PANTHER" id="PTHR43610">
    <property type="entry name" value="BLL6696 PROTEIN"/>
    <property type="match status" value="1"/>
</dbReference>
<evidence type="ECO:0000313" key="3">
    <source>
        <dbReference type="Proteomes" id="UP000636960"/>
    </source>
</evidence>